<evidence type="ECO:0000259" key="10">
    <source>
        <dbReference type="PROSITE" id="PS51034"/>
    </source>
</evidence>
<evidence type="ECO:0000256" key="2">
    <source>
        <dbReference type="ARBA" id="ARBA00022460"/>
    </source>
</evidence>
<feature type="transmembrane region" description="Helical" evidence="9">
    <location>
        <begin position="576"/>
        <end position="601"/>
    </location>
</feature>
<evidence type="ECO:0000256" key="6">
    <source>
        <dbReference type="ARBA" id="ARBA00022989"/>
    </source>
</evidence>
<dbReference type="InterPro" id="IPR056953">
    <property type="entry name" value="CUT_N"/>
</dbReference>
<keyword evidence="6 9" id="KW-1133">Transmembrane helix</keyword>
<dbReference type="PANTHER" id="PTHR22907">
    <property type="entry name" value="GH04558P"/>
    <property type="match status" value="1"/>
</dbReference>
<feature type="region of interest" description="Disordered" evidence="8">
    <location>
        <begin position="345"/>
        <end position="407"/>
    </location>
</feature>
<evidence type="ECO:0000256" key="3">
    <source>
        <dbReference type="ARBA" id="ARBA00022475"/>
    </source>
</evidence>
<dbReference type="Pfam" id="PF25057">
    <property type="entry name" value="CUT_N"/>
    <property type="match status" value="1"/>
</dbReference>
<feature type="compositionally biased region" description="Polar residues" evidence="8">
    <location>
        <begin position="420"/>
        <end position="429"/>
    </location>
</feature>
<feature type="region of interest" description="Disordered" evidence="8">
    <location>
        <begin position="278"/>
        <end position="322"/>
    </location>
</feature>
<dbReference type="InterPro" id="IPR001507">
    <property type="entry name" value="ZP_dom"/>
</dbReference>
<dbReference type="SMART" id="SM00241">
    <property type="entry name" value="ZP"/>
    <property type="match status" value="1"/>
</dbReference>
<comment type="caution">
    <text evidence="11">The sequence shown here is derived from an EMBL/GenBank/DDBJ whole genome shotgun (WGS) entry which is preliminary data.</text>
</comment>
<dbReference type="InterPro" id="IPR051962">
    <property type="entry name" value="Cuticlin"/>
</dbReference>
<evidence type="ECO:0000256" key="1">
    <source>
        <dbReference type="ARBA" id="ARBA00004251"/>
    </source>
</evidence>
<keyword evidence="2" id="KW-0193">Cuticle</keyword>
<evidence type="ECO:0000313" key="12">
    <source>
        <dbReference type="Proteomes" id="UP001432027"/>
    </source>
</evidence>
<keyword evidence="7 9" id="KW-0472">Membrane</keyword>
<dbReference type="AlphaFoldDB" id="A0AAV5SNC7"/>
<dbReference type="PROSITE" id="PS51034">
    <property type="entry name" value="ZP_2"/>
    <property type="match status" value="1"/>
</dbReference>
<dbReference type="InterPro" id="IPR057475">
    <property type="entry name" value="CUT_C"/>
</dbReference>
<protein>
    <recommendedName>
        <fullName evidence="10">ZP domain-containing protein</fullName>
    </recommendedName>
</protein>
<keyword evidence="3" id="KW-1003">Cell membrane</keyword>
<feature type="region of interest" description="Disordered" evidence="8">
    <location>
        <begin position="1"/>
        <end position="23"/>
    </location>
</feature>
<evidence type="ECO:0000256" key="5">
    <source>
        <dbReference type="ARBA" id="ARBA00022729"/>
    </source>
</evidence>
<sequence length="612" mass="66943">LEMLPSLSSQPHYVTPQSSSSPSYVTIDNGILGDPEVRCGSEDISLHFTTAKPFMGKIFVKGHVNEAGCLQQGDSRSSQSFTIRFDSCGVRRQREINGVVIIATVIVSFHSIFITKVDRAYRTSCFYMEATKVVNQQIDVGALTTASIRNQVPIPSCRYEILSGGPSGNAVSFARIGDSVYHKWSCDAEVLDVYCMRVHSCSVYDGQGGSPVTVVDVNGCSVDSAILRQLNYNSDLSAGQDALVFKFADRVGLYFNCQIQLTLKDKTLGCTPAQPECPAPSYAQAQVEPSTRTSEEVEDDTRERNEEKEQYKEEPPRYVRPTPIVSTQPLVEERPYPTKPVYVTREDSHDPSSIHHYATTPVTPSGYRYPSTTTTPESGERFSGEGRSEEYVEVSNSRESGGGRKPVPYVLKVNPFESATAGSASNPQNGGHPPGFRPKGTVKQLNISSGENSTEYPSSEEPEDLLGSIEAAEATVREKRVVVGPSESFQMAPRRVTTHPAPEPYTRLIRRARAKSAKTVESPPSPLFVADFDLPERSLIVLGIEDGHDTKSLADASAIFSESAPLLECNTRVLPLGYSLLLGSLLLLLSASIAVLAMIIYRQRKLLKNPIL</sequence>
<feature type="non-terminal residue" evidence="11">
    <location>
        <position position="1"/>
    </location>
</feature>
<evidence type="ECO:0000256" key="4">
    <source>
        <dbReference type="ARBA" id="ARBA00022692"/>
    </source>
</evidence>
<feature type="compositionally biased region" description="Basic and acidic residues" evidence="8">
    <location>
        <begin position="378"/>
        <end position="390"/>
    </location>
</feature>
<feature type="compositionally biased region" description="Polar residues" evidence="8">
    <location>
        <begin position="283"/>
        <end position="292"/>
    </location>
</feature>
<dbReference type="PANTHER" id="PTHR22907:SF57">
    <property type="entry name" value="CUTICLIN-4"/>
    <property type="match status" value="1"/>
</dbReference>
<keyword evidence="4 9" id="KW-0812">Transmembrane</keyword>
<accession>A0AAV5SNC7</accession>
<evidence type="ECO:0000256" key="8">
    <source>
        <dbReference type="SAM" id="MobiDB-lite"/>
    </source>
</evidence>
<dbReference type="Pfam" id="PF25301">
    <property type="entry name" value="CUT_C"/>
    <property type="match status" value="1"/>
</dbReference>
<feature type="region of interest" description="Disordered" evidence="8">
    <location>
        <begin position="419"/>
        <end position="443"/>
    </location>
</feature>
<reference evidence="11" key="1">
    <citation type="submission" date="2023-10" db="EMBL/GenBank/DDBJ databases">
        <title>Genome assembly of Pristionchus species.</title>
        <authorList>
            <person name="Yoshida K."/>
            <person name="Sommer R.J."/>
        </authorList>
    </citation>
    <scope>NUCLEOTIDE SEQUENCE</scope>
    <source>
        <strain evidence="11">RS0144</strain>
    </source>
</reference>
<evidence type="ECO:0000256" key="9">
    <source>
        <dbReference type="SAM" id="Phobius"/>
    </source>
</evidence>
<comment type="subcellular location">
    <subcellularLocation>
        <location evidence="1">Cell membrane</location>
        <topology evidence="1">Single-pass type I membrane protein</topology>
    </subcellularLocation>
</comment>
<feature type="compositionally biased region" description="Basic and acidic residues" evidence="8">
    <location>
        <begin position="301"/>
        <end position="317"/>
    </location>
</feature>
<feature type="domain" description="ZP" evidence="10">
    <location>
        <begin position="38"/>
        <end position="277"/>
    </location>
</feature>
<evidence type="ECO:0000313" key="11">
    <source>
        <dbReference type="EMBL" id="GMS84032.1"/>
    </source>
</evidence>
<evidence type="ECO:0000256" key="7">
    <source>
        <dbReference type="ARBA" id="ARBA00023136"/>
    </source>
</evidence>
<dbReference type="EMBL" id="BTSX01000002">
    <property type="protein sequence ID" value="GMS84032.1"/>
    <property type="molecule type" value="Genomic_DNA"/>
</dbReference>
<keyword evidence="5" id="KW-0732">Signal</keyword>
<dbReference type="GO" id="GO:0005886">
    <property type="term" value="C:plasma membrane"/>
    <property type="evidence" value="ECO:0007669"/>
    <property type="project" value="UniProtKB-SubCell"/>
</dbReference>
<dbReference type="GO" id="GO:0042302">
    <property type="term" value="F:structural constituent of cuticle"/>
    <property type="evidence" value="ECO:0007669"/>
    <property type="project" value="UniProtKB-KW"/>
</dbReference>
<gene>
    <name evidence="11" type="ORF">PENTCL1PPCAC_6207</name>
</gene>
<keyword evidence="12" id="KW-1185">Reference proteome</keyword>
<dbReference type="Proteomes" id="UP001432027">
    <property type="component" value="Unassembled WGS sequence"/>
</dbReference>
<name>A0AAV5SNC7_9BILA</name>
<proteinExistence type="predicted"/>
<organism evidence="11 12">
    <name type="scientific">Pristionchus entomophagus</name>
    <dbReference type="NCBI Taxonomy" id="358040"/>
    <lineage>
        <taxon>Eukaryota</taxon>
        <taxon>Metazoa</taxon>
        <taxon>Ecdysozoa</taxon>
        <taxon>Nematoda</taxon>
        <taxon>Chromadorea</taxon>
        <taxon>Rhabditida</taxon>
        <taxon>Rhabditina</taxon>
        <taxon>Diplogasteromorpha</taxon>
        <taxon>Diplogasteroidea</taxon>
        <taxon>Neodiplogasteridae</taxon>
        <taxon>Pristionchus</taxon>
    </lineage>
</organism>